<dbReference type="InterPro" id="IPR036047">
    <property type="entry name" value="F-box-like_dom_sf"/>
</dbReference>
<organism evidence="3 4">
    <name type="scientific">Seminavis robusta</name>
    <dbReference type="NCBI Taxonomy" id="568900"/>
    <lineage>
        <taxon>Eukaryota</taxon>
        <taxon>Sar</taxon>
        <taxon>Stramenopiles</taxon>
        <taxon>Ochrophyta</taxon>
        <taxon>Bacillariophyta</taxon>
        <taxon>Bacillariophyceae</taxon>
        <taxon>Bacillariophycidae</taxon>
        <taxon>Naviculales</taxon>
        <taxon>Naviculaceae</taxon>
        <taxon>Seminavis</taxon>
    </lineage>
</organism>
<dbReference type="InterPro" id="IPR001810">
    <property type="entry name" value="F-box_dom"/>
</dbReference>
<feature type="domain" description="F-box" evidence="2">
    <location>
        <begin position="25"/>
        <end position="53"/>
    </location>
</feature>
<dbReference type="Pfam" id="PF00646">
    <property type="entry name" value="F-box"/>
    <property type="match status" value="1"/>
</dbReference>
<dbReference type="EMBL" id="CAICTM010000270">
    <property type="protein sequence ID" value="CAB9506555.1"/>
    <property type="molecule type" value="Genomic_DNA"/>
</dbReference>
<gene>
    <name evidence="3" type="ORF">SEMRO_271_G104440.1</name>
</gene>
<evidence type="ECO:0000256" key="1">
    <source>
        <dbReference type="SAM" id="MobiDB-lite"/>
    </source>
</evidence>
<feature type="region of interest" description="Disordered" evidence="1">
    <location>
        <begin position="1"/>
        <end position="25"/>
    </location>
</feature>
<comment type="caution">
    <text evidence="3">The sequence shown here is derived from an EMBL/GenBank/DDBJ whole genome shotgun (WGS) entry which is preliminary data.</text>
</comment>
<dbReference type="Proteomes" id="UP001153069">
    <property type="component" value="Unassembled WGS sequence"/>
</dbReference>
<dbReference type="SUPFAM" id="SSF81383">
    <property type="entry name" value="F-box domain"/>
    <property type="match status" value="1"/>
</dbReference>
<accession>A0A9N8DTT3</accession>
<evidence type="ECO:0000313" key="3">
    <source>
        <dbReference type="EMBL" id="CAB9506555.1"/>
    </source>
</evidence>
<evidence type="ECO:0000259" key="2">
    <source>
        <dbReference type="Pfam" id="PF00646"/>
    </source>
</evidence>
<protein>
    <recommendedName>
        <fullName evidence="2">F-box domain-containing protein</fullName>
    </recommendedName>
</protein>
<proteinExistence type="predicted"/>
<name>A0A9N8DTT3_9STRA</name>
<keyword evidence="4" id="KW-1185">Reference proteome</keyword>
<sequence>MSLMRPKKKSRYDPPSKNDGNDNLLTEDSRRRILSFLKPKELLTVASVSKTWKGSANTVAEQHLDETKVNHLVSNDWKERLQAHFTNNNKTPSSIPARCLWMAAQVLPLNKFEFEVDLTNVCAPLDLQAVGVPLAGGGSAFAFLTRDLSIIVLDTKTGKWTFVNAITGDSSPIHDMPNEGEDECPLGFLQICGEYLVALFFPDSKYSVSVWRIGSNLDFLHHIKIPAQPQLKRYPVEVVVKEGMLIFEYQCRWRNGMSLQCPPGNVRDDHRLSQSVMDQFPMEKCESFSKILRADVYDLETGKAVLDSIGTLSQPSFKKVSYSAGSLHSSQSYHWISEGRWIPDKDSVADVPKIYEVNRYVAAQQPLLVRTLLPSASVKGVYSSKNEVFAYHCVERAHDGPWWEHGQIEAFLLP</sequence>
<evidence type="ECO:0000313" key="4">
    <source>
        <dbReference type="Proteomes" id="UP001153069"/>
    </source>
</evidence>
<dbReference type="AlphaFoldDB" id="A0A9N8DTT3"/>
<feature type="compositionally biased region" description="Basic and acidic residues" evidence="1">
    <location>
        <begin position="11"/>
        <end position="20"/>
    </location>
</feature>
<reference evidence="3" key="1">
    <citation type="submission" date="2020-06" db="EMBL/GenBank/DDBJ databases">
        <authorList>
            <consortium name="Plant Systems Biology data submission"/>
        </authorList>
    </citation>
    <scope>NUCLEOTIDE SEQUENCE</scope>
    <source>
        <strain evidence="3">D6</strain>
    </source>
</reference>
<feature type="compositionally biased region" description="Basic residues" evidence="1">
    <location>
        <begin position="1"/>
        <end position="10"/>
    </location>
</feature>